<reference evidence="3" key="1">
    <citation type="submission" date="2018-07" db="EMBL/GenBank/DDBJ databases">
        <title>Genome assembly of strain Ka43.</title>
        <authorList>
            <person name="Kukolya J."/>
            <person name="Nagy I."/>
            <person name="Horvath B."/>
            <person name="Toth A."/>
        </authorList>
    </citation>
    <scope>NUCLEOTIDE SEQUENCE</scope>
    <source>
        <strain evidence="3">KB43</strain>
    </source>
</reference>
<dbReference type="GO" id="GO:0000455">
    <property type="term" value="P:enzyme-directed rRNA pseudouridine synthesis"/>
    <property type="evidence" value="ECO:0007669"/>
    <property type="project" value="TreeGrafter"/>
</dbReference>
<dbReference type="PANTHER" id="PTHR21600:SF87">
    <property type="entry name" value="RNA PSEUDOURIDYLATE SYNTHASE DOMAIN-CONTAINING PROTEIN 1"/>
    <property type="match status" value="1"/>
</dbReference>
<dbReference type="InterPro" id="IPR006508">
    <property type="entry name" value="PsdUridine_synth_RluA-like"/>
</dbReference>
<dbReference type="GO" id="GO:0140098">
    <property type="term" value="F:catalytic activity, acting on RNA"/>
    <property type="evidence" value="ECO:0007669"/>
    <property type="project" value="UniProtKB-ARBA"/>
</dbReference>
<dbReference type="InterPro" id="IPR006224">
    <property type="entry name" value="PsdUridine_synth_RluA-like_CS"/>
</dbReference>
<dbReference type="InterPro" id="IPR006145">
    <property type="entry name" value="PsdUridine_synth_RsuA/RluA"/>
</dbReference>
<comment type="similarity">
    <text evidence="1">Belongs to the pseudouridine synthase RluA family.</text>
</comment>
<organism evidence="3 4">
    <name type="scientific">Cellvibrio polysaccharolyticus</name>
    <dbReference type="NCBI Taxonomy" id="2082724"/>
    <lineage>
        <taxon>Bacteria</taxon>
        <taxon>Pseudomonadati</taxon>
        <taxon>Pseudomonadota</taxon>
        <taxon>Gammaproteobacteria</taxon>
        <taxon>Cellvibrionales</taxon>
        <taxon>Cellvibrionaceae</taxon>
        <taxon>Cellvibrio</taxon>
    </lineage>
</organism>
<dbReference type="EMBL" id="PRDL01000001">
    <property type="protein sequence ID" value="MBE8717681.1"/>
    <property type="molecule type" value="Genomic_DNA"/>
</dbReference>
<dbReference type="CDD" id="cd02869">
    <property type="entry name" value="PseudoU_synth_RluA_like"/>
    <property type="match status" value="1"/>
</dbReference>
<dbReference type="Proteomes" id="UP000652567">
    <property type="component" value="Unassembled WGS sequence"/>
</dbReference>
<protein>
    <submittedName>
        <fullName evidence="3">TIGR01621 family pseudouridine synthase</fullName>
    </submittedName>
</protein>
<dbReference type="InterPro" id="IPR050188">
    <property type="entry name" value="RluA_PseudoU_synthase"/>
</dbReference>
<dbReference type="PROSITE" id="PS01129">
    <property type="entry name" value="PSI_RLU"/>
    <property type="match status" value="1"/>
</dbReference>
<evidence type="ECO:0000259" key="2">
    <source>
        <dbReference type="Pfam" id="PF00849"/>
    </source>
</evidence>
<dbReference type="RefSeq" id="WP_193909661.1">
    <property type="nucleotide sequence ID" value="NZ_PRDL01000001.1"/>
</dbReference>
<dbReference type="Pfam" id="PF00849">
    <property type="entry name" value="PseudoU_synth_2"/>
    <property type="match status" value="1"/>
</dbReference>
<sequence>MYDVVEKNTDFIVVYKYPGINFHREEDEAGLFEQVKADHAPEGLFPVHRLDKVTSGLLVMARTEAVNLALCQQFAERTTEKYYLAISEKKPSKKQGMIKGDMVKARRGAWRLQSSLENPAVTQFFSYFLAEGRRLFVLRPRTGKTHQLRVAMKSLGSPIAGDALYNDAALASHADRCYLHAYQLAFSLHGKTHRFQALPRQGDWFQDEAFCALLPTINEPHNLLWP</sequence>
<gene>
    <name evidence="3" type="ORF">C4F51_10855</name>
</gene>
<comment type="caution">
    <text evidence="3">The sequence shown here is derived from an EMBL/GenBank/DDBJ whole genome shotgun (WGS) entry which is preliminary data.</text>
</comment>
<dbReference type="InterPro" id="IPR020103">
    <property type="entry name" value="PsdUridine_synth_cat_dom_sf"/>
</dbReference>
<feature type="domain" description="Pseudouridine synthase RsuA/RluA-like" evidence="2">
    <location>
        <begin position="10"/>
        <end position="153"/>
    </location>
</feature>
<accession>A0A928V6A9</accession>
<keyword evidence="4" id="KW-1185">Reference proteome</keyword>
<proteinExistence type="inferred from homology"/>
<dbReference type="GO" id="GO:0003723">
    <property type="term" value="F:RNA binding"/>
    <property type="evidence" value="ECO:0007669"/>
    <property type="project" value="InterPro"/>
</dbReference>
<name>A0A928V6A9_9GAMM</name>
<evidence type="ECO:0000313" key="4">
    <source>
        <dbReference type="Proteomes" id="UP000652567"/>
    </source>
</evidence>
<evidence type="ECO:0000313" key="3">
    <source>
        <dbReference type="EMBL" id="MBE8717681.1"/>
    </source>
</evidence>
<evidence type="ECO:0000256" key="1">
    <source>
        <dbReference type="ARBA" id="ARBA00010876"/>
    </source>
</evidence>
<dbReference type="GO" id="GO:0009982">
    <property type="term" value="F:pseudouridine synthase activity"/>
    <property type="evidence" value="ECO:0007669"/>
    <property type="project" value="InterPro"/>
</dbReference>
<dbReference type="AlphaFoldDB" id="A0A928V6A9"/>
<dbReference type="Gene3D" id="3.30.2350.10">
    <property type="entry name" value="Pseudouridine synthase"/>
    <property type="match status" value="1"/>
</dbReference>
<dbReference type="NCBIfam" id="TIGR01621">
    <property type="entry name" value="RluA-like"/>
    <property type="match status" value="1"/>
</dbReference>
<dbReference type="SUPFAM" id="SSF55120">
    <property type="entry name" value="Pseudouridine synthase"/>
    <property type="match status" value="1"/>
</dbReference>
<dbReference type="PANTHER" id="PTHR21600">
    <property type="entry name" value="MITOCHONDRIAL RNA PSEUDOURIDINE SYNTHASE"/>
    <property type="match status" value="1"/>
</dbReference>